<reference evidence="2" key="2">
    <citation type="submission" date="2023-04" db="EMBL/GenBank/DDBJ databases">
        <authorList>
            <person name="Bruccoleri R.E."/>
            <person name="Oakeley E.J."/>
            <person name="Faust A.-M."/>
            <person name="Dessus-Babus S."/>
            <person name="Altorfer M."/>
            <person name="Burckhardt D."/>
            <person name="Oertli M."/>
            <person name="Naumann U."/>
            <person name="Petersen F."/>
            <person name="Wong J."/>
        </authorList>
    </citation>
    <scope>NUCLEOTIDE SEQUENCE</scope>
    <source>
        <strain evidence="2">GSM-AAB239-AS_SAM_17_03QT</strain>
        <tissue evidence="2">Leaf</tissue>
    </source>
</reference>
<name>A0AAX6I9D3_IRIPA</name>
<evidence type="ECO:0000313" key="1">
    <source>
        <dbReference type="EMBL" id="KAJ6836103.1"/>
    </source>
</evidence>
<reference evidence="2" key="1">
    <citation type="journal article" date="2023" name="GigaByte">
        <title>Genome assembly of the bearded iris, Iris pallida Lam.</title>
        <authorList>
            <person name="Bruccoleri R.E."/>
            <person name="Oakeley E.J."/>
            <person name="Faust A.M.E."/>
            <person name="Altorfer M."/>
            <person name="Dessus-Babus S."/>
            <person name="Burckhardt D."/>
            <person name="Oertli M."/>
            <person name="Naumann U."/>
            <person name="Petersen F."/>
            <person name="Wong J."/>
        </authorList>
    </citation>
    <scope>NUCLEOTIDE SEQUENCE</scope>
    <source>
        <strain evidence="2">GSM-AAB239-AS_SAM_17_03QT</strain>
    </source>
</reference>
<protein>
    <submittedName>
        <fullName evidence="2">Uncharacterized protein</fullName>
    </submittedName>
</protein>
<sequence length="66" mass="7415">MALRHRQRVDNSRSRFLDVRLVFNPSQQQGHDRSCVIHFLPRSILLSPSGLVFLAIADGASGQTLQ</sequence>
<evidence type="ECO:0000313" key="2">
    <source>
        <dbReference type="EMBL" id="KAJ6849611.1"/>
    </source>
</evidence>
<keyword evidence="3" id="KW-1185">Reference proteome</keyword>
<dbReference type="EMBL" id="JANAVB010003400">
    <property type="protein sequence ID" value="KAJ6849611.1"/>
    <property type="molecule type" value="Genomic_DNA"/>
</dbReference>
<dbReference type="AlphaFoldDB" id="A0AAX6I9D3"/>
<dbReference type="Proteomes" id="UP001140949">
    <property type="component" value="Unassembled WGS sequence"/>
</dbReference>
<comment type="caution">
    <text evidence="2">The sequence shown here is derived from an EMBL/GenBank/DDBJ whole genome shotgun (WGS) entry which is preliminary data.</text>
</comment>
<dbReference type="EMBL" id="JANAVB010012502">
    <property type="protein sequence ID" value="KAJ6836103.1"/>
    <property type="molecule type" value="Genomic_DNA"/>
</dbReference>
<gene>
    <name evidence="2" type="ORF">M6B38_267855</name>
    <name evidence="1" type="ORF">M6B38_329155</name>
</gene>
<organism evidence="2 3">
    <name type="scientific">Iris pallida</name>
    <name type="common">Sweet iris</name>
    <dbReference type="NCBI Taxonomy" id="29817"/>
    <lineage>
        <taxon>Eukaryota</taxon>
        <taxon>Viridiplantae</taxon>
        <taxon>Streptophyta</taxon>
        <taxon>Embryophyta</taxon>
        <taxon>Tracheophyta</taxon>
        <taxon>Spermatophyta</taxon>
        <taxon>Magnoliopsida</taxon>
        <taxon>Liliopsida</taxon>
        <taxon>Asparagales</taxon>
        <taxon>Iridaceae</taxon>
        <taxon>Iridoideae</taxon>
        <taxon>Irideae</taxon>
        <taxon>Iris</taxon>
    </lineage>
</organism>
<accession>A0AAX6I9D3</accession>
<evidence type="ECO:0000313" key="3">
    <source>
        <dbReference type="Proteomes" id="UP001140949"/>
    </source>
</evidence>
<proteinExistence type="predicted"/>